<dbReference type="Pfam" id="PF04313">
    <property type="entry name" value="HSDR_N"/>
    <property type="match status" value="1"/>
</dbReference>
<evidence type="ECO:0000256" key="9">
    <source>
        <dbReference type="ARBA" id="ARBA00022840"/>
    </source>
</evidence>
<keyword evidence="9" id="KW-0067">ATP-binding</keyword>
<accession>A0ABN0WZI6</accession>
<evidence type="ECO:0000256" key="5">
    <source>
        <dbReference type="ARBA" id="ARBA00022741"/>
    </source>
</evidence>
<dbReference type="GO" id="GO:0004519">
    <property type="term" value="F:endonuclease activity"/>
    <property type="evidence" value="ECO:0007669"/>
    <property type="project" value="UniProtKB-KW"/>
</dbReference>
<evidence type="ECO:0000256" key="2">
    <source>
        <dbReference type="ARBA" id="ARBA00008598"/>
    </source>
</evidence>
<dbReference type="CDD" id="cd22332">
    <property type="entry name" value="HsdR_N"/>
    <property type="match status" value="1"/>
</dbReference>
<dbReference type="PANTHER" id="PTHR30195:SF15">
    <property type="entry name" value="TYPE I RESTRICTION ENZYME HINDI ENDONUCLEASE SUBUNIT"/>
    <property type="match status" value="1"/>
</dbReference>
<dbReference type="RefSeq" id="WP_344118207.1">
    <property type="nucleotide sequence ID" value="NZ_BAAABW010000016.1"/>
</dbReference>
<dbReference type="Proteomes" id="UP001500063">
    <property type="component" value="Unassembled WGS sequence"/>
</dbReference>
<dbReference type="SUPFAM" id="SSF52540">
    <property type="entry name" value="P-loop containing nucleoside triphosphate hydrolases"/>
    <property type="match status" value="1"/>
</dbReference>
<comment type="caution">
    <text evidence="13">The sequence shown here is derived from an EMBL/GenBank/DDBJ whole genome shotgun (WGS) entry which is preliminary data.</text>
</comment>
<dbReference type="InterPro" id="IPR051268">
    <property type="entry name" value="Type-I_R_enzyme_R_subunit"/>
</dbReference>
<evidence type="ECO:0000256" key="10">
    <source>
        <dbReference type="ARBA" id="ARBA00023125"/>
    </source>
</evidence>
<dbReference type="InterPro" id="IPR027417">
    <property type="entry name" value="P-loop_NTPase"/>
</dbReference>
<dbReference type="Gene3D" id="3.40.50.300">
    <property type="entry name" value="P-loop containing nucleotide triphosphate hydrolases"/>
    <property type="match status" value="3"/>
</dbReference>
<dbReference type="InterPro" id="IPR007409">
    <property type="entry name" value="Restrct_endonuc_type1_HsdR_N"/>
</dbReference>
<evidence type="ECO:0000256" key="4">
    <source>
        <dbReference type="ARBA" id="ARBA00022722"/>
    </source>
</evidence>
<evidence type="ECO:0000256" key="6">
    <source>
        <dbReference type="ARBA" id="ARBA00022747"/>
    </source>
</evidence>
<evidence type="ECO:0000256" key="7">
    <source>
        <dbReference type="ARBA" id="ARBA00022759"/>
    </source>
</evidence>
<gene>
    <name evidence="13" type="ORF">GCM10010319_29030</name>
</gene>
<keyword evidence="5" id="KW-0547">Nucleotide-binding</keyword>
<dbReference type="PANTHER" id="PTHR30195">
    <property type="entry name" value="TYPE I SITE-SPECIFIC DEOXYRIBONUCLEASE PROTEIN SUBUNIT M AND R"/>
    <property type="match status" value="1"/>
</dbReference>
<comment type="similarity">
    <text evidence="2">Belongs to the HsdR family.</text>
</comment>
<evidence type="ECO:0000259" key="12">
    <source>
        <dbReference type="SMART" id="SM00487"/>
    </source>
</evidence>
<proteinExistence type="inferred from homology"/>
<reference evidence="13 14" key="1">
    <citation type="journal article" date="2019" name="Int. J. Syst. Evol. Microbiol.">
        <title>The Global Catalogue of Microorganisms (GCM) 10K type strain sequencing project: providing services to taxonomists for standard genome sequencing and annotation.</title>
        <authorList>
            <consortium name="The Broad Institute Genomics Platform"/>
            <consortium name="The Broad Institute Genome Sequencing Center for Infectious Disease"/>
            <person name="Wu L."/>
            <person name="Ma J."/>
        </authorList>
    </citation>
    <scope>NUCLEOTIDE SEQUENCE [LARGE SCALE GENOMIC DNA]</scope>
    <source>
        <strain evidence="13 14">JCM 4565</strain>
    </source>
</reference>
<feature type="region of interest" description="Disordered" evidence="11">
    <location>
        <begin position="463"/>
        <end position="483"/>
    </location>
</feature>
<name>A0ABN0WZI6_9ACTN</name>
<comment type="catalytic activity">
    <reaction evidence="1">
        <text>Endonucleolytic cleavage of DNA to give random double-stranded fragments with terminal 5'-phosphates, ATP is simultaneously hydrolyzed.</text>
        <dbReference type="EC" id="3.1.21.3"/>
    </reaction>
</comment>
<keyword evidence="6" id="KW-0680">Restriction system</keyword>
<dbReference type="EC" id="3.1.21.3" evidence="3"/>
<evidence type="ECO:0000313" key="14">
    <source>
        <dbReference type="Proteomes" id="UP001500063"/>
    </source>
</evidence>
<keyword evidence="8" id="KW-0378">Hydrolase</keyword>
<evidence type="ECO:0000256" key="1">
    <source>
        <dbReference type="ARBA" id="ARBA00000851"/>
    </source>
</evidence>
<protein>
    <recommendedName>
        <fullName evidence="3">type I site-specific deoxyribonuclease</fullName>
        <ecNumber evidence="3">3.1.21.3</ecNumber>
    </recommendedName>
</protein>
<dbReference type="InterPro" id="IPR040980">
    <property type="entry name" value="SWI2_SNF2"/>
</dbReference>
<keyword evidence="7 13" id="KW-0255">Endonuclease</keyword>
<dbReference type="SMART" id="SM00487">
    <property type="entry name" value="DEXDc"/>
    <property type="match status" value="1"/>
</dbReference>
<dbReference type="EMBL" id="BAAABW010000016">
    <property type="protein sequence ID" value="GAA0350352.1"/>
    <property type="molecule type" value="Genomic_DNA"/>
</dbReference>
<keyword evidence="4" id="KW-0540">Nuclease</keyword>
<dbReference type="Pfam" id="PF18766">
    <property type="entry name" value="SWI2_SNF2"/>
    <property type="match status" value="1"/>
</dbReference>
<dbReference type="Gene3D" id="3.90.1570.50">
    <property type="match status" value="1"/>
</dbReference>
<keyword evidence="10" id="KW-0238">DNA-binding</keyword>
<sequence length="1235" mass="138962">MAVRGARGTVERDEAERPLLAHLKAMGWQHVHGPDLQRAEGRDFTDIFLRQRMVRALRRINRLPGAMTGWMSEDDALRAADRLKQAARNVAGSTLQTANEQATTLLVYGALEKTPDERDAKVWFVDWDPEAMEGGREEVLARNDFLVVDQLCVRNADGKDAILDLVLFVNGIPVVVVECKSQDKRDPLTDAIRDLRAYTGRPLEDDTREPGTAPRGIPEFFAPVQLLVAADGKDAALGTISSEEEHYALWRSVEPDYSSPDALRRELREWGLIGADEPLTLQHQLTAMVLKPGNLLNIIRHYVFEMPLKSQKKKAPAADKAAQAPKTAKVVCRHQQYRATERIVRKLRNGRTRLHPGAERDERGGVIWHTQGAGKSFTMKFLARRLHMSRDPELNQITLVAVTDRRDLQRQLKEAVALSGSTVHQAKSQADLEGMLRRAGRHGGRSVIFATIQKFLGELPGLSKDTDGAEGADTADGEDGALTDDFEQARARVEAGEDPEEVADPSPDEETLKAAARVFPECSDSVKVLVMVDEAHRSHTSVLHACLRKALPNAARVGFTGTPLMQGRLTDTGRIFGLEPSREPGGRPAFLDTYRMNEAEADKVIVPVRYEGRATTAEVREKRELNNCFEDLIEPLDEAERRRVRERYGTPSGREVAESVPLIRAKAANMLAHYVTGPLTGGFKAQVAVVSRLAAVYYRDAFREARTELLERVREFDTSGAREALRLRKPETYSNDELLLFWAWRYREVLRRMDFVPVISAGKEQKSGVWRDWTDEARQREHIDRFLEPLPEYPPDKPWTATDNPVVAGGVGGMNPWSDLAPHQAVEEEKAPVAFLIVKSMLLTGFDAPIEQALYLDRPIRDAELLQAIARVNRPAREKTEGLVVDYYGVLNNLGATLAAYRNEPPALDSLRSMDDEIPVMRKAAEEFEEFLAGVGIDADDLDTRDGLTRAMHALDDLRLRAEFDRLLGEFLGAVDRVLPHEGALERIPDVRRWSLLQLRVRRHYRDAPGGGFSIRGYGRKVRELIADHLAVQEIEQAIPPVSILAPDFDEIVGRLPVREAAAEQVQALRYHLEERLERDDRPVYRQLSEELERVLEEFAGRWQDIKEHMGPLVERARRAEEADPRLADMSPMEQRLYVLLGEKLAEDPDFDTPDADFLRRLVVEVRAEIVDHVTRASFGAEDSYVTELEAHIWDRLRKAGLRPRAGGRAALERLAGVLVGHAVRHLDAFRAERR</sequence>
<feature type="compositionally biased region" description="Acidic residues" evidence="11">
    <location>
        <begin position="468"/>
        <end position="483"/>
    </location>
</feature>
<organism evidence="13 14">
    <name type="scientific">Streptomyces blastmyceticus</name>
    <dbReference type="NCBI Taxonomy" id="68180"/>
    <lineage>
        <taxon>Bacteria</taxon>
        <taxon>Bacillati</taxon>
        <taxon>Actinomycetota</taxon>
        <taxon>Actinomycetes</taxon>
        <taxon>Kitasatosporales</taxon>
        <taxon>Streptomycetaceae</taxon>
        <taxon>Streptomyces</taxon>
    </lineage>
</organism>
<dbReference type="InterPro" id="IPR055180">
    <property type="entry name" value="HsdR_RecA-like_helicase_dom_2"/>
</dbReference>
<evidence type="ECO:0000313" key="13">
    <source>
        <dbReference type="EMBL" id="GAA0350352.1"/>
    </source>
</evidence>
<dbReference type="CDD" id="cd18800">
    <property type="entry name" value="SF2_C_EcoR124I-like"/>
    <property type="match status" value="1"/>
</dbReference>
<evidence type="ECO:0000256" key="8">
    <source>
        <dbReference type="ARBA" id="ARBA00022801"/>
    </source>
</evidence>
<dbReference type="Pfam" id="PF22679">
    <property type="entry name" value="T1R_D3-like"/>
    <property type="match status" value="1"/>
</dbReference>
<feature type="domain" description="Helicase ATP-binding" evidence="12">
    <location>
        <begin position="328"/>
        <end position="594"/>
    </location>
</feature>
<keyword evidence="14" id="KW-1185">Reference proteome</keyword>
<dbReference type="InterPro" id="IPR014001">
    <property type="entry name" value="Helicase_ATP-bd"/>
</dbReference>
<evidence type="ECO:0000256" key="11">
    <source>
        <dbReference type="SAM" id="MobiDB-lite"/>
    </source>
</evidence>
<evidence type="ECO:0000256" key="3">
    <source>
        <dbReference type="ARBA" id="ARBA00012654"/>
    </source>
</evidence>